<evidence type="ECO:0000256" key="3">
    <source>
        <dbReference type="ARBA" id="ARBA00023163"/>
    </source>
</evidence>
<evidence type="ECO:0000259" key="4">
    <source>
        <dbReference type="SMART" id="SM00895"/>
    </source>
</evidence>
<organism evidence="5 6">
    <name type="scientific">Bosea lupini</name>
    <dbReference type="NCBI Taxonomy" id="1036779"/>
    <lineage>
        <taxon>Bacteria</taxon>
        <taxon>Pseudomonadati</taxon>
        <taxon>Pseudomonadota</taxon>
        <taxon>Alphaproteobacteria</taxon>
        <taxon>Hyphomicrobiales</taxon>
        <taxon>Boseaceae</taxon>
        <taxon>Bosea</taxon>
    </lineage>
</organism>
<dbReference type="PANTHER" id="PTHR43537:SF5">
    <property type="entry name" value="UXU OPERON TRANSCRIPTIONAL REGULATOR"/>
    <property type="match status" value="1"/>
</dbReference>
<gene>
    <name evidence="5" type="ORF">SAMN04515666_103201</name>
</gene>
<dbReference type="SUPFAM" id="SSF48008">
    <property type="entry name" value="GntR ligand-binding domain-like"/>
    <property type="match status" value="1"/>
</dbReference>
<protein>
    <submittedName>
        <fullName evidence="5">DNA-binding transcriptional regulator, GntR family</fullName>
    </submittedName>
</protein>
<dbReference type="InterPro" id="IPR008920">
    <property type="entry name" value="TF_FadR/GntR_C"/>
</dbReference>
<dbReference type="Pfam" id="PF07729">
    <property type="entry name" value="FCD"/>
    <property type="match status" value="1"/>
</dbReference>
<feature type="domain" description="GntR C-terminal" evidence="4">
    <location>
        <begin position="83"/>
        <end position="207"/>
    </location>
</feature>
<dbReference type="Gene3D" id="1.20.120.530">
    <property type="entry name" value="GntR ligand-binding domain-like"/>
    <property type="match status" value="1"/>
</dbReference>
<evidence type="ECO:0000313" key="6">
    <source>
        <dbReference type="Proteomes" id="UP000199664"/>
    </source>
</evidence>
<dbReference type="Gene3D" id="1.10.10.10">
    <property type="entry name" value="Winged helix-like DNA-binding domain superfamily/Winged helix DNA-binding domain"/>
    <property type="match status" value="1"/>
</dbReference>
<name>A0A1H7NM15_9HYPH</name>
<dbReference type="AlphaFoldDB" id="A0A1H7NM15"/>
<reference evidence="6" key="1">
    <citation type="submission" date="2016-10" db="EMBL/GenBank/DDBJ databases">
        <authorList>
            <person name="Varghese N."/>
            <person name="Submissions S."/>
        </authorList>
    </citation>
    <scope>NUCLEOTIDE SEQUENCE [LARGE SCALE GENOMIC DNA]</scope>
    <source>
        <strain evidence="6">LMG 26383,CCUG 61248,R- 45681</strain>
    </source>
</reference>
<dbReference type="InterPro" id="IPR036388">
    <property type="entry name" value="WH-like_DNA-bd_sf"/>
</dbReference>
<evidence type="ECO:0000313" key="5">
    <source>
        <dbReference type="EMBL" id="SEL24583.1"/>
    </source>
</evidence>
<dbReference type="PANTHER" id="PTHR43537">
    <property type="entry name" value="TRANSCRIPTIONAL REGULATOR, GNTR FAMILY"/>
    <property type="match status" value="1"/>
</dbReference>
<keyword evidence="1" id="KW-0805">Transcription regulation</keyword>
<dbReference type="InterPro" id="IPR011711">
    <property type="entry name" value="GntR_C"/>
</dbReference>
<dbReference type="RefSeq" id="WP_091833068.1">
    <property type="nucleotide sequence ID" value="NZ_FOAN01000003.1"/>
</dbReference>
<keyword evidence="3" id="KW-0804">Transcription</keyword>
<evidence type="ECO:0000256" key="2">
    <source>
        <dbReference type="ARBA" id="ARBA00023125"/>
    </source>
</evidence>
<dbReference type="EMBL" id="FOAN01000003">
    <property type="protein sequence ID" value="SEL24583.1"/>
    <property type="molecule type" value="Genomic_DNA"/>
</dbReference>
<dbReference type="SUPFAM" id="SSF46785">
    <property type="entry name" value="Winged helix' DNA-binding domain"/>
    <property type="match status" value="1"/>
</dbReference>
<dbReference type="Proteomes" id="UP000199664">
    <property type="component" value="Unassembled WGS sequence"/>
</dbReference>
<sequence>MASRPKIRQRAKGELANEIAKAIHIRAYRPGEWLRQIDLEEAFQATRFDVRTALDELAIRKTIEHVPNRGYRVVEIDLATYRAIRDTRIILESAASRLVIGRMDEEAVARLDALAHEFSRAVQSGTRVEQSEINRAFHSLIYAHCGNPVLAETIWSLRDRSRGSAVTVWASHQALLASDADHHAMVAAIRAGDGERLAELISQHILKDLIEAGGAA</sequence>
<proteinExistence type="predicted"/>
<dbReference type="InterPro" id="IPR036390">
    <property type="entry name" value="WH_DNA-bd_sf"/>
</dbReference>
<accession>A0A1H7NM15</accession>
<dbReference type="OrthoDB" id="6087511at2"/>
<evidence type="ECO:0000256" key="1">
    <source>
        <dbReference type="ARBA" id="ARBA00023015"/>
    </source>
</evidence>
<dbReference type="SMART" id="SM00895">
    <property type="entry name" value="FCD"/>
    <property type="match status" value="1"/>
</dbReference>
<keyword evidence="2 5" id="KW-0238">DNA-binding</keyword>
<dbReference type="GO" id="GO:0003677">
    <property type="term" value="F:DNA binding"/>
    <property type="evidence" value="ECO:0007669"/>
    <property type="project" value="UniProtKB-KW"/>
</dbReference>
<keyword evidence="6" id="KW-1185">Reference proteome</keyword>
<dbReference type="STRING" id="1036779.SAMN04515666_103201"/>